<feature type="transmembrane region" description="Helical" evidence="7">
    <location>
        <begin position="413"/>
        <end position="432"/>
    </location>
</feature>
<dbReference type="SUPFAM" id="SSF103473">
    <property type="entry name" value="MFS general substrate transporter"/>
    <property type="match status" value="1"/>
</dbReference>
<evidence type="ECO:0000256" key="7">
    <source>
        <dbReference type="SAM" id="Phobius"/>
    </source>
</evidence>
<feature type="transmembrane region" description="Helical" evidence="7">
    <location>
        <begin position="305"/>
        <end position="327"/>
    </location>
</feature>
<accession>A0A839HL55</accession>
<dbReference type="Gene3D" id="1.20.1250.20">
    <property type="entry name" value="MFS general substrate transporter like domains"/>
    <property type="match status" value="1"/>
</dbReference>
<keyword evidence="5 7" id="KW-1133">Transmembrane helix</keyword>
<evidence type="ECO:0000256" key="2">
    <source>
        <dbReference type="ARBA" id="ARBA00022448"/>
    </source>
</evidence>
<feature type="transmembrane region" description="Helical" evidence="7">
    <location>
        <begin position="347"/>
        <end position="369"/>
    </location>
</feature>
<evidence type="ECO:0000256" key="5">
    <source>
        <dbReference type="ARBA" id="ARBA00022989"/>
    </source>
</evidence>
<comment type="caution">
    <text evidence="8">The sequence shown here is derived from an EMBL/GenBank/DDBJ whole genome shotgun (WGS) entry which is preliminary data.</text>
</comment>
<dbReference type="PANTHER" id="PTHR43266:SF2">
    <property type="entry name" value="MAJOR FACILITATOR SUPERFAMILY (MFS) PROFILE DOMAIN-CONTAINING PROTEIN"/>
    <property type="match status" value="1"/>
</dbReference>
<evidence type="ECO:0000313" key="9">
    <source>
        <dbReference type="Proteomes" id="UP000586093"/>
    </source>
</evidence>
<dbReference type="CDD" id="cd06173">
    <property type="entry name" value="MFS_MefA_like"/>
    <property type="match status" value="1"/>
</dbReference>
<evidence type="ECO:0000256" key="6">
    <source>
        <dbReference type="ARBA" id="ARBA00023136"/>
    </source>
</evidence>
<protein>
    <submittedName>
        <fullName evidence="8">MFS transporter</fullName>
    </submittedName>
</protein>
<keyword evidence="9" id="KW-1185">Reference proteome</keyword>
<keyword evidence="6 7" id="KW-0472">Membrane</keyword>
<evidence type="ECO:0000256" key="4">
    <source>
        <dbReference type="ARBA" id="ARBA00022692"/>
    </source>
</evidence>
<comment type="subcellular location">
    <subcellularLocation>
        <location evidence="1">Cell membrane</location>
        <topology evidence="1">Multi-pass membrane protein</topology>
    </subcellularLocation>
</comment>
<dbReference type="EMBL" id="JACIVI010000005">
    <property type="protein sequence ID" value="MBB1162933.1"/>
    <property type="molecule type" value="Genomic_DNA"/>
</dbReference>
<keyword evidence="4 7" id="KW-0812">Transmembrane</keyword>
<name>A0A839HL55_9BURK</name>
<feature type="transmembrane region" description="Helical" evidence="7">
    <location>
        <begin position="160"/>
        <end position="179"/>
    </location>
</feature>
<evidence type="ECO:0000256" key="3">
    <source>
        <dbReference type="ARBA" id="ARBA00022475"/>
    </source>
</evidence>
<keyword evidence="3" id="KW-1003">Cell membrane</keyword>
<evidence type="ECO:0000313" key="8">
    <source>
        <dbReference type="EMBL" id="MBB1162933.1"/>
    </source>
</evidence>
<reference evidence="8 9" key="1">
    <citation type="submission" date="2020-08" db="EMBL/GenBank/DDBJ databases">
        <title>Aquariorum lacteus gen. nov., sp. nov., a new member of the family Comamonadaceae, isolated from freshwater aquarium.</title>
        <authorList>
            <person name="Chun S.-J."/>
        </authorList>
    </citation>
    <scope>NUCLEOTIDE SEQUENCE [LARGE SCALE GENOMIC DNA]</scope>
    <source>
        <strain evidence="8 9">SJAQ100</strain>
    </source>
</reference>
<dbReference type="GO" id="GO:0022857">
    <property type="term" value="F:transmembrane transporter activity"/>
    <property type="evidence" value="ECO:0007669"/>
    <property type="project" value="InterPro"/>
</dbReference>
<dbReference type="InterPro" id="IPR011701">
    <property type="entry name" value="MFS"/>
</dbReference>
<dbReference type="PANTHER" id="PTHR43266">
    <property type="entry name" value="MACROLIDE-EFFLUX PROTEIN"/>
    <property type="match status" value="1"/>
</dbReference>
<feature type="transmembrane region" description="Helical" evidence="7">
    <location>
        <begin position="381"/>
        <end position="407"/>
    </location>
</feature>
<keyword evidence="2" id="KW-0813">Transport</keyword>
<feature type="transmembrane region" description="Helical" evidence="7">
    <location>
        <begin position="272"/>
        <end position="293"/>
    </location>
</feature>
<sequence length="603" mass="64196">MFVRPQELVRLAPVRQFAMLGQRRFGPFFWTQFTGAANDNLFKFALTVLLTYRLQLDWLPPAMVGLVIGALFILPFVLFSATSGQLADKYEKAALMRRVKDLELLIMALAAWGLLAPQLPLLLACIFLMGLHSTLFGPVKFAYLPQHLSPQELTGGNGMVEMGTFVAILLGNLAGGLLIDGPQGPLAVAGACLGVAALGRWSAQRVPPSPAPEPGLRIRWNPLTETWRNLQQARSDKVVFRSLLGISWMWFYGAVFLSQFPAFAKTVLGGDAGVASLLLVVFSVGVGLGALLCERLSRHQVEIGLVPLGAVGMSAFGIDLYLATRGLSPGPLQDLAGFLARPGSGRVLADLALLAAAAGLYSVPMYALIQLRSPPSHRARIIAANNILNALFMIASSLLGGALLAAGASLPEVFLATALLNALVAGAVFVWVPDYLLRLAVLGAARGLQRLQVDGAEQLPATGPALLRAPALGPLGPLLLQALGPRPVRCLVDARWLARPLLGRLLRQAGALGGTVVEGRLQLDDALQARAARLLAEGELLAVFGADEAADTLQRAHQGALTSMRLLRETRTTDRATGLRLGAVLRLRLEIRTSSDPRVGLAD</sequence>
<evidence type="ECO:0000256" key="1">
    <source>
        <dbReference type="ARBA" id="ARBA00004651"/>
    </source>
</evidence>
<dbReference type="Pfam" id="PF07690">
    <property type="entry name" value="MFS_1"/>
    <property type="match status" value="1"/>
</dbReference>
<dbReference type="InterPro" id="IPR036259">
    <property type="entry name" value="MFS_trans_sf"/>
</dbReference>
<dbReference type="GO" id="GO:0005886">
    <property type="term" value="C:plasma membrane"/>
    <property type="evidence" value="ECO:0007669"/>
    <property type="project" value="UniProtKB-SubCell"/>
</dbReference>
<dbReference type="Proteomes" id="UP000586093">
    <property type="component" value="Unassembled WGS sequence"/>
</dbReference>
<dbReference type="AlphaFoldDB" id="A0A839HL55"/>
<gene>
    <name evidence="8" type="ORF">H4F90_13190</name>
</gene>
<feature type="transmembrane region" description="Helical" evidence="7">
    <location>
        <begin position="58"/>
        <end position="79"/>
    </location>
</feature>
<organism evidence="8 9">
    <name type="scientific">Aquariibacter albus</name>
    <dbReference type="NCBI Taxonomy" id="2759899"/>
    <lineage>
        <taxon>Bacteria</taxon>
        <taxon>Pseudomonadati</taxon>
        <taxon>Pseudomonadota</taxon>
        <taxon>Betaproteobacteria</taxon>
        <taxon>Burkholderiales</taxon>
        <taxon>Sphaerotilaceae</taxon>
        <taxon>Aquariibacter</taxon>
    </lineage>
</organism>
<feature type="transmembrane region" description="Helical" evidence="7">
    <location>
        <begin position="238"/>
        <end position="260"/>
    </location>
</feature>
<proteinExistence type="predicted"/>